<organism evidence="2 3">
    <name type="scientific">Actinoplanes flavus</name>
    <dbReference type="NCBI Taxonomy" id="2820290"/>
    <lineage>
        <taxon>Bacteria</taxon>
        <taxon>Bacillati</taxon>
        <taxon>Actinomycetota</taxon>
        <taxon>Actinomycetes</taxon>
        <taxon>Micromonosporales</taxon>
        <taxon>Micromonosporaceae</taxon>
        <taxon>Actinoplanes</taxon>
    </lineage>
</organism>
<comment type="caution">
    <text evidence="2">The sequence shown here is derived from an EMBL/GenBank/DDBJ whole genome shotgun (WGS) entry which is preliminary data.</text>
</comment>
<gene>
    <name evidence="2" type="ORF">J5X75_10215</name>
</gene>
<protein>
    <submittedName>
        <fullName evidence="2">Uncharacterized protein</fullName>
    </submittedName>
</protein>
<reference evidence="2 3" key="1">
    <citation type="submission" date="2021-03" db="EMBL/GenBank/DDBJ databases">
        <title>Actinoplanes flavus sp. nov., a novel actinomycete isolated from Coconut Palm rhizosphere soil.</title>
        <authorList>
            <person name="Luo X."/>
        </authorList>
    </citation>
    <scope>NUCLEOTIDE SEQUENCE [LARGE SCALE GENOMIC DNA]</scope>
    <source>
        <strain evidence="2 3">NEAU-H7</strain>
    </source>
</reference>
<dbReference type="Proteomes" id="UP000679690">
    <property type="component" value="Unassembled WGS sequence"/>
</dbReference>
<sequence>MNSGYEALIAPDADRKVYEGAGIFESASGMVEGFANRDWGGFGGNLLATTLGTVGAITDPLQMVFSAGLGWLLEHVSAIREPFDKLLGNPKAIEGHAESWKRIESRIYEAADLLVAEAEKTTAVWAAEAAEAYRRRAHDQALTIQAMGKIADGMGKLTYGLGTLVGVVRNTIRDILCQFAGSLISIGLQAVTGVMMPAALLKVADLAFNTSRTILGVLRRLFDGIRDAGRAMKLMSVLLKQIHKANDNVLRLVAHRSEAAEKMREGWSGPIKGAGTLFLGDFRVYGAPHQVAINTGRAAAESNTAQNTGSTLDNIPKGNPDPTPIGPPS</sequence>
<feature type="compositionally biased region" description="Polar residues" evidence="1">
    <location>
        <begin position="301"/>
        <end position="313"/>
    </location>
</feature>
<proteinExistence type="predicted"/>
<evidence type="ECO:0000256" key="1">
    <source>
        <dbReference type="SAM" id="MobiDB-lite"/>
    </source>
</evidence>
<accession>A0ABS3UI65</accession>
<evidence type="ECO:0000313" key="3">
    <source>
        <dbReference type="Proteomes" id="UP000679690"/>
    </source>
</evidence>
<dbReference type="EMBL" id="JAGFNS010000005">
    <property type="protein sequence ID" value="MBO3737896.1"/>
    <property type="molecule type" value="Genomic_DNA"/>
</dbReference>
<keyword evidence="3" id="KW-1185">Reference proteome</keyword>
<dbReference type="RefSeq" id="WP_208467087.1">
    <property type="nucleotide sequence ID" value="NZ_JAGFNS010000005.1"/>
</dbReference>
<feature type="compositionally biased region" description="Pro residues" evidence="1">
    <location>
        <begin position="319"/>
        <end position="329"/>
    </location>
</feature>
<feature type="region of interest" description="Disordered" evidence="1">
    <location>
        <begin position="298"/>
        <end position="329"/>
    </location>
</feature>
<evidence type="ECO:0000313" key="2">
    <source>
        <dbReference type="EMBL" id="MBO3737896.1"/>
    </source>
</evidence>
<name>A0ABS3UI65_9ACTN</name>